<dbReference type="Proteomes" id="UP000499080">
    <property type="component" value="Unassembled WGS sequence"/>
</dbReference>
<dbReference type="EMBL" id="BGPR01000314">
    <property type="protein sequence ID" value="GBM12432.1"/>
    <property type="molecule type" value="Genomic_DNA"/>
</dbReference>
<reference evidence="1 2" key="1">
    <citation type="journal article" date="2019" name="Sci. Rep.">
        <title>Orb-weaving spider Araneus ventricosus genome elucidates the spidroin gene catalogue.</title>
        <authorList>
            <person name="Kono N."/>
            <person name="Nakamura H."/>
            <person name="Ohtoshi R."/>
            <person name="Moran D.A.P."/>
            <person name="Shinohara A."/>
            <person name="Yoshida Y."/>
            <person name="Fujiwara M."/>
            <person name="Mori M."/>
            <person name="Tomita M."/>
            <person name="Arakawa K."/>
        </authorList>
    </citation>
    <scope>NUCLEOTIDE SEQUENCE [LARGE SCALE GENOMIC DNA]</scope>
</reference>
<gene>
    <name evidence="1" type="ORF">AVEN_55274_1</name>
</gene>
<name>A0A4Y2D6N1_ARAVE</name>
<proteinExistence type="predicted"/>
<evidence type="ECO:0000313" key="2">
    <source>
        <dbReference type="Proteomes" id="UP000499080"/>
    </source>
</evidence>
<protein>
    <submittedName>
        <fullName evidence="1">Uncharacterized protein</fullName>
    </submittedName>
</protein>
<keyword evidence="2" id="KW-1185">Reference proteome</keyword>
<dbReference type="AlphaFoldDB" id="A0A4Y2D6N1"/>
<organism evidence="1 2">
    <name type="scientific">Araneus ventricosus</name>
    <name type="common">Orbweaver spider</name>
    <name type="synonym">Epeira ventricosa</name>
    <dbReference type="NCBI Taxonomy" id="182803"/>
    <lineage>
        <taxon>Eukaryota</taxon>
        <taxon>Metazoa</taxon>
        <taxon>Ecdysozoa</taxon>
        <taxon>Arthropoda</taxon>
        <taxon>Chelicerata</taxon>
        <taxon>Arachnida</taxon>
        <taxon>Araneae</taxon>
        <taxon>Araneomorphae</taxon>
        <taxon>Entelegynae</taxon>
        <taxon>Araneoidea</taxon>
        <taxon>Araneidae</taxon>
        <taxon>Araneus</taxon>
    </lineage>
</organism>
<comment type="caution">
    <text evidence="1">The sequence shown here is derived from an EMBL/GenBank/DDBJ whole genome shotgun (WGS) entry which is preliminary data.</text>
</comment>
<evidence type="ECO:0000313" key="1">
    <source>
        <dbReference type="EMBL" id="GBM12432.1"/>
    </source>
</evidence>
<accession>A0A4Y2D6N1</accession>
<sequence length="103" mass="12118">MKRYWVMSERIFHCPYSASVDISMDMEMSFMCPKNERPRAMLDYTYENFPTIKRRRDVSTIAESLDPEFSSKFLHFGPFTLLRCATHAFISDSSNLNLAHFTC</sequence>